<dbReference type="Proteomes" id="UP001177260">
    <property type="component" value="Unassembled WGS sequence"/>
</dbReference>
<evidence type="ECO:0000313" key="1">
    <source>
        <dbReference type="EMBL" id="KAK1140981.1"/>
    </source>
</evidence>
<protein>
    <submittedName>
        <fullName evidence="1">Uncharacterized protein</fullName>
    </submittedName>
</protein>
<reference evidence="1 2" key="1">
    <citation type="journal article" date="2023" name="ACS Omega">
        <title>Identification of the Neoaspergillic Acid Biosynthesis Gene Cluster by Establishing an In Vitro CRISPR-Ribonucleoprotein Genetic System in Aspergillus melleus.</title>
        <authorList>
            <person name="Yuan B."/>
            <person name="Grau M.F."/>
            <person name="Murata R.M."/>
            <person name="Torok T."/>
            <person name="Venkateswaran K."/>
            <person name="Stajich J.E."/>
            <person name="Wang C.C.C."/>
        </authorList>
    </citation>
    <scope>NUCLEOTIDE SEQUENCE [LARGE SCALE GENOMIC DNA]</scope>
    <source>
        <strain evidence="1 2">IMV 1140</strain>
    </source>
</reference>
<gene>
    <name evidence="1" type="ORF">N8T08_009727</name>
</gene>
<accession>A0ACC3ATC5</accession>
<dbReference type="EMBL" id="JAOPJF010000072">
    <property type="protein sequence ID" value="KAK1140981.1"/>
    <property type="molecule type" value="Genomic_DNA"/>
</dbReference>
<keyword evidence="2" id="KW-1185">Reference proteome</keyword>
<name>A0ACC3ATC5_9EURO</name>
<sequence length="247" mass="27544">MVSTQNDPRPLTINVAETEKDKIASLRLIADSIAQQRQTAAKALILHPLWLATVVLCLAVSYHVLRLHHSDWPAITLTWTGCVMTGLVAVRYLTASYLSQAEQTGTWKWLYEGAGHAAGARIADTRDYILITKLGPEVIGVLVLRPVYTSAGIEPHIRGARHFVRGQDMYFPVGVIRAWTVQRRYRGEGVGRELLERAVMVCQAKGWGEPIFSQKHANAAQGVAKWAFAKGDDKARKLLERIIRGRR</sequence>
<comment type="caution">
    <text evidence="1">The sequence shown here is derived from an EMBL/GenBank/DDBJ whole genome shotgun (WGS) entry which is preliminary data.</text>
</comment>
<proteinExistence type="predicted"/>
<organism evidence="1 2">
    <name type="scientific">Aspergillus melleus</name>
    <dbReference type="NCBI Taxonomy" id="138277"/>
    <lineage>
        <taxon>Eukaryota</taxon>
        <taxon>Fungi</taxon>
        <taxon>Dikarya</taxon>
        <taxon>Ascomycota</taxon>
        <taxon>Pezizomycotina</taxon>
        <taxon>Eurotiomycetes</taxon>
        <taxon>Eurotiomycetidae</taxon>
        <taxon>Eurotiales</taxon>
        <taxon>Aspergillaceae</taxon>
        <taxon>Aspergillus</taxon>
        <taxon>Aspergillus subgen. Circumdati</taxon>
    </lineage>
</organism>
<evidence type="ECO:0000313" key="2">
    <source>
        <dbReference type="Proteomes" id="UP001177260"/>
    </source>
</evidence>